<feature type="compositionally biased region" description="Basic and acidic residues" evidence="2">
    <location>
        <begin position="427"/>
        <end position="446"/>
    </location>
</feature>
<feature type="region of interest" description="Disordered" evidence="2">
    <location>
        <begin position="238"/>
        <end position="262"/>
    </location>
</feature>
<dbReference type="Proteomes" id="UP000221165">
    <property type="component" value="Unassembled WGS sequence"/>
</dbReference>
<dbReference type="GO" id="GO:0000118">
    <property type="term" value="C:histone deacetylase complex"/>
    <property type="evidence" value="ECO:0007669"/>
    <property type="project" value="TreeGrafter"/>
</dbReference>
<dbReference type="SUPFAM" id="SSF48403">
    <property type="entry name" value="Ankyrin repeat"/>
    <property type="match status" value="1"/>
</dbReference>
<dbReference type="Pfam" id="PF00850">
    <property type="entry name" value="Hist_deacetyl"/>
    <property type="match status" value="2"/>
</dbReference>
<dbReference type="RefSeq" id="XP_067920218.1">
    <property type="nucleotide sequence ID" value="XM_068067801.1"/>
</dbReference>
<dbReference type="Pfam" id="PF13637">
    <property type="entry name" value="Ank_4"/>
    <property type="match status" value="1"/>
</dbReference>
<proteinExistence type="predicted"/>
<feature type="compositionally biased region" description="Low complexity" evidence="2">
    <location>
        <begin position="189"/>
        <end position="211"/>
    </location>
</feature>
<feature type="compositionally biased region" description="Basic and acidic residues" evidence="2">
    <location>
        <begin position="381"/>
        <end position="394"/>
    </location>
</feature>
<evidence type="ECO:0000313" key="4">
    <source>
        <dbReference type="EMBL" id="PHJ18512.1"/>
    </source>
</evidence>
<feature type="region of interest" description="Disordered" evidence="2">
    <location>
        <begin position="859"/>
        <end position="925"/>
    </location>
</feature>
<feature type="compositionally biased region" description="Basic and acidic residues" evidence="2">
    <location>
        <begin position="252"/>
        <end position="262"/>
    </location>
</feature>
<feature type="region of interest" description="Disordered" evidence="2">
    <location>
        <begin position="146"/>
        <end position="221"/>
    </location>
</feature>
<feature type="compositionally biased region" description="Low complexity" evidence="2">
    <location>
        <begin position="1448"/>
        <end position="1476"/>
    </location>
</feature>
<feature type="domain" description="Histone deacetylase" evidence="3">
    <location>
        <begin position="1745"/>
        <end position="1824"/>
    </location>
</feature>
<feature type="compositionally biased region" description="Low complexity" evidence="2">
    <location>
        <begin position="1180"/>
        <end position="1202"/>
    </location>
</feature>
<dbReference type="PROSITE" id="PS50088">
    <property type="entry name" value="ANK_REPEAT"/>
    <property type="match status" value="1"/>
</dbReference>
<feature type="region of interest" description="Disordered" evidence="2">
    <location>
        <begin position="375"/>
        <end position="468"/>
    </location>
</feature>
<feature type="compositionally biased region" description="Polar residues" evidence="2">
    <location>
        <begin position="777"/>
        <end position="800"/>
    </location>
</feature>
<evidence type="ECO:0000256" key="2">
    <source>
        <dbReference type="SAM" id="MobiDB-lite"/>
    </source>
</evidence>
<dbReference type="InterPro" id="IPR002110">
    <property type="entry name" value="Ankyrin_rpt"/>
</dbReference>
<sequence>MEGQKQPLTRIPQQRDSSPSSSFSSSEFWNIMDESPPGSISSSSSSTAASRGELQSCSSLHKLIATDSVRGVRLWLSNPFCRDTINDLNHAGETPLHIALQRCNPRILSMLLDPPSVVIPSSVLEKCPFRSSSSSSTFLCDGCTSPSSSSSTSLSSARLCPSSSSTAPATETSMDIPRDEASVKQQNVSPPFSSSSTTSSSSSPGQSSSPPIDGDFREDSSPSLEDVLLAQKLARKEEREHFSLSSPTFSSDRPKGGHGYHNDEHTNFSTTPFSDMFTSTVVAHELSVCTASRVDFSIPLDGLPAIHLLIGRTAFQDRKGEDALECLKRILLHVNLLRSSCTCSRCDGFALSKHSRSSPPSLSLPCRDENILFSSSSSGTSEREVKKVKGEKEAPSNLPQQKATTGGMAEGEEEEKRQRLFGGKSLHKGDMHVDKRASSSLDREENQNTSLSGQDERTETSGVVLKSSSSSLPNLCFCCGHQTMVSTHVSEKEGGFLSRHVEMSASVSSHMSTSSYHPHLCYSRKSFCAIPRRYVCKETGQFFFSCAYYNVYRKNMYDRYVSENHPFSALQNGRGRDSSQKQTSLGAPVSSSFQTTQVSYFSEQKISSPSGSEMSDRSSSLYDSLGNTSSSSCSPPPRDQQPPRFFHTDATDSLFLDLHAKDSQGRTALHIACNVGVPQVVELLLHSGVSPYIRTSPHGELPLHSCIDADNESSCLLLLKHTLPCSFFFNSTCQCSIQSSSSSVSSIPTREESCHEREIFPRNATEHRHVKDERGEQQSASSVNTQKETQPSEASCCHQTNEVKQREGGAYGRNFPYLILRRSCVALRFLLQLLRRCIRRGSWKCFRALLAFPVEPRKDGRRRDTRVGGYEQGGEEREEACHLPVVDSSTSLASSTIQMKEKEDVTMKDDKDDGGDGSVDRKSFSSSPCTVLHALLEVEGREGLNVLISQARRCGSIHELYRHFQLAVEQDIMHSHTCCIDALREIICDKEREALSKTHRRSQEETARKDVSFYQVKNEASSTCTPDGVSMGSTIRTAGRALEVEREEEEGNPFLQRRTTMDGSFKEDNTATLIVSHPLCLEHLPLPEPTDMPLKRFKLMQRFPENPSRLEVLTSHRCGILRTREFSRLLWLEDPPPASLSDILRVHSMAYIARLRMRVEDAFGITTRLPSLPVSTYPFSSSPSVPRDVTSVSSSSLSNPRLSTVSTTASLSRSLSSCSSSSSSSSSVISPIVSDALYAGARALQVDLRLQKEQLDKQRKQQIQMVGLGGRFSFVFADGDTPVTCFSWTAAVHAAGSVIAAVDAVCEGRCRNAFCAVRPPGHHLGNWGAAQTSPSTKLTDEDMAAGSQGFCLLNNVAIGASYAKYNYSRKGIRRIAVVDFDVHHGNGTEQIIRNVGMKITKVKQPANTSLLLYRRAAEELRRSMTSGYMGEVDEGDEREAKDKGRGRGVSSSSSLSPDRLGPSSSSQAPHGSSTRGSRGREGEGTHHPSATDEMSSSGSLFSPSTLYHPHGNESLGGTGVGGCMNVSLPVDMPQWMGWRDERDAEELFFASIHAYDGSFYPGTGADCEDYSGPTVINVNILPHPVLGNSSFRSSRPCCTCPKCSLRSCPGVCVRTPSLPRFTNSRVTSKTTACSEMFNDTSCLSSQDAVEHVQSGEGDCVSGVEMKSGLSQRCNQNSMGRQSISSVSCFTVEEREKGGREGREEVTTKRGLNREERKEIKKKTWRCHFCRHPSLRPSSITARRLFLQRVIRPLLRFSPDLIFVSAGFDGHRQDQIGGAFGGFAEEDFRFFTHQLVRTAERCCEGRVVSVLEGGYSVTGGVSSALAASVKEHLRGMLRTAAGTTRCLKAVTSCPDSTNERGPGTLLKSNGQSRPCSTGNSKVDIAEAGTARGSFTKKRGDGVDMVSRYHHMDVAHDDGKSSLTSSRGEEENLETELVCLRKQCEDFIIATEEKNQRKFSTLYDEGFTERDGRDITMLFMEHDPEVGDSAVSEVTASDAEECWYLLNDMEDV</sequence>
<dbReference type="InterPro" id="IPR037138">
    <property type="entry name" value="His_deacetylse_dom_sf"/>
</dbReference>
<dbReference type="PANTHER" id="PTHR10625:SF26">
    <property type="entry name" value="HISTONE DEACETYLASE DOMAIN-CONTAINING PROTEIN"/>
    <property type="match status" value="1"/>
</dbReference>
<feature type="region of interest" description="Disordered" evidence="2">
    <location>
        <begin position="568"/>
        <end position="590"/>
    </location>
</feature>
<feature type="compositionally biased region" description="Low complexity" evidence="2">
    <location>
        <begin position="146"/>
        <end position="173"/>
    </location>
</feature>
<feature type="region of interest" description="Disordered" evidence="2">
    <location>
        <begin position="1177"/>
        <end position="1202"/>
    </location>
</feature>
<name>A0A2C6KPW2_9APIC</name>
<dbReference type="GO" id="GO:0040029">
    <property type="term" value="P:epigenetic regulation of gene expression"/>
    <property type="evidence" value="ECO:0007669"/>
    <property type="project" value="TreeGrafter"/>
</dbReference>
<organism evidence="4 5">
    <name type="scientific">Cystoisospora suis</name>
    <dbReference type="NCBI Taxonomy" id="483139"/>
    <lineage>
        <taxon>Eukaryota</taxon>
        <taxon>Sar</taxon>
        <taxon>Alveolata</taxon>
        <taxon>Apicomplexa</taxon>
        <taxon>Conoidasida</taxon>
        <taxon>Coccidia</taxon>
        <taxon>Eucoccidiorida</taxon>
        <taxon>Eimeriorina</taxon>
        <taxon>Sarcocystidae</taxon>
        <taxon>Cystoisospora</taxon>
    </lineage>
</organism>
<feature type="compositionally biased region" description="Polar residues" evidence="2">
    <location>
        <begin position="1865"/>
        <end position="1879"/>
    </location>
</feature>
<feature type="compositionally biased region" description="Polar residues" evidence="2">
    <location>
        <begin position="604"/>
        <end position="628"/>
    </location>
</feature>
<protein>
    <submittedName>
        <fullName evidence="4">Histone deacetylase hdac5</fullName>
    </submittedName>
</protein>
<dbReference type="SUPFAM" id="SSF52768">
    <property type="entry name" value="Arginase/deacetylase"/>
    <property type="match status" value="2"/>
</dbReference>
<feature type="compositionally biased region" description="Low complexity" evidence="2">
    <location>
        <begin position="17"/>
        <end position="26"/>
    </location>
</feature>
<dbReference type="GeneID" id="94431012"/>
<evidence type="ECO:0000259" key="3">
    <source>
        <dbReference type="Pfam" id="PF00850"/>
    </source>
</evidence>
<feature type="region of interest" description="Disordered" evidence="2">
    <location>
        <begin position="604"/>
        <end position="646"/>
    </location>
</feature>
<feature type="repeat" description="ANK" evidence="1">
    <location>
        <begin position="664"/>
        <end position="696"/>
    </location>
</feature>
<accession>A0A2C6KPW2</accession>
<keyword evidence="5" id="KW-1185">Reference proteome</keyword>
<dbReference type="PROSITE" id="PS50297">
    <property type="entry name" value="ANK_REP_REGION"/>
    <property type="match status" value="1"/>
</dbReference>
<keyword evidence="1" id="KW-0040">ANK repeat</keyword>
<dbReference type="InterPro" id="IPR023696">
    <property type="entry name" value="Ureohydrolase_dom_sf"/>
</dbReference>
<evidence type="ECO:0000313" key="5">
    <source>
        <dbReference type="Proteomes" id="UP000221165"/>
    </source>
</evidence>
<comment type="caution">
    <text evidence="4">The sequence shown here is derived from an EMBL/GenBank/DDBJ whole genome shotgun (WGS) entry which is preliminary data.</text>
</comment>
<dbReference type="Gene3D" id="3.40.800.20">
    <property type="entry name" value="Histone deacetylase domain"/>
    <property type="match status" value="2"/>
</dbReference>
<feature type="domain" description="Histone deacetylase" evidence="3">
    <location>
        <begin position="1104"/>
        <end position="1394"/>
    </location>
</feature>
<dbReference type="InterPro" id="IPR036770">
    <property type="entry name" value="Ankyrin_rpt-contain_sf"/>
</dbReference>
<dbReference type="EMBL" id="MIGC01004103">
    <property type="protein sequence ID" value="PHJ18512.1"/>
    <property type="molecule type" value="Genomic_DNA"/>
</dbReference>
<dbReference type="SMART" id="SM00248">
    <property type="entry name" value="ANK"/>
    <property type="match status" value="3"/>
</dbReference>
<feature type="compositionally biased region" description="Basic and acidic residues" evidence="2">
    <location>
        <begin position="899"/>
        <end position="911"/>
    </location>
</feature>
<evidence type="ECO:0000256" key="1">
    <source>
        <dbReference type="PROSITE-ProRule" id="PRU00023"/>
    </source>
</evidence>
<dbReference type="PANTHER" id="PTHR10625">
    <property type="entry name" value="HISTONE DEACETYLASE HDAC1-RELATED"/>
    <property type="match status" value="1"/>
</dbReference>
<feature type="region of interest" description="Disordered" evidence="2">
    <location>
        <begin position="1851"/>
        <end position="1879"/>
    </location>
</feature>
<reference evidence="4 5" key="1">
    <citation type="journal article" date="2017" name="Int. J. Parasitol.">
        <title>The genome of the protozoan parasite Cystoisospora suis and a reverse vaccinology approach to identify vaccine candidates.</title>
        <authorList>
            <person name="Palmieri N."/>
            <person name="Shrestha A."/>
            <person name="Ruttkowski B."/>
            <person name="Beck T."/>
            <person name="Vogl C."/>
            <person name="Tomley F."/>
            <person name="Blake D.P."/>
            <person name="Joachim A."/>
        </authorList>
    </citation>
    <scope>NUCLEOTIDE SEQUENCE [LARGE SCALE GENOMIC DNA]</scope>
    <source>
        <strain evidence="4 5">Wien I</strain>
    </source>
</reference>
<feature type="compositionally biased region" description="Polar residues" evidence="2">
    <location>
        <begin position="580"/>
        <end position="590"/>
    </location>
</feature>
<dbReference type="GO" id="GO:0005737">
    <property type="term" value="C:cytoplasm"/>
    <property type="evidence" value="ECO:0007669"/>
    <property type="project" value="TreeGrafter"/>
</dbReference>
<feature type="compositionally biased region" description="Low complexity" evidence="2">
    <location>
        <begin position="35"/>
        <end position="47"/>
    </location>
</feature>
<dbReference type="Gene3D" id="1.25.40.20">
    <property type="entry name" value="Ankyrin repeat-containing domain"/>
    <property type="match status" value="1"/>
</dbReference>
<feature type="compositionally biased region" description="Basic and acidic residues" evidence="2">
    <location>
        <begin position="765"/>
        <end position="776"/>
    </location>
</feature>
<dbReference type="VEuPathDB" id="ToxoDB:CSUI_007656"/>
<feature type="region of interest" description="Disordered" evidence="2">
    <location>
        <begin position="1424"/>
        <end position="1514"/>
    </location>
</feature>
<feature type="compositionally biased region" description="Basic and acidic residues" evidence="2">
    <location>
        <begin position="1478"/>
        <end position="1490"/>
    </location>
</feature>
<dbReference type="OrthoDB" id="424012at2759"/>
<feature type="compositionally biased region" description="Polar residues" evidence="2">
    <location>
        <begin position="887"/>
        <end position="898"/>
    </location>
</feature>
<feature type="compositionally biased region" description="Low complexity" evidence="2">
    <location>
        <begin position="1495"/>
        <end position="1504"/>
    </location>
</feature>
<dbReference type="InterPro" id="IPR023801">
    <property type="entry name" value="His_deacetylse_dom"/>
</dbReference>
<feature type="region of interest" description="Disordered" evidence="2">
    <location>
        <begin position="765"/>
        <end position="800"/>
    </location>
</feature>
<dbReference type="Pfam" id="PF12796">
    <property type="entry name" value="Ank_2"/>
    <property type="match status" value="1"/>
</dbReference>
<feature type="region of interest" description="Disordered" evidence="2">
    <location>
        <begin position="1"/>
        <end position="47"/>
    </location>
</feature>
<dbReference type="GO" id="GO:0004407">
    <property type="term" value="F:histone deacetylase activity"/>
    <property type="evidence" value="ECO:0007669"/>
    <property type="project" value="TreeGrafter"/>
</dbReference>
<gene>
    <name evidence="4" type="ORF">CSUI_007656</name>
</gene>